<keyword evidence="3" id="KW-1185">Reference proteome</keyword>
<feature type="non-terminal residue" evidence="2">
    <location>
        <position position="1"/>
    </location>
</feature>
<reference evidence="2 3" key="1">
    <citation type="submission" date="2019-11" db="EMBL/GenBank/DDBJ databases">
        <title>Acidiferrimicrobium australis gen. nov., sp. nov., an acidophilic and obligately heterotrophic, member of the Actinobacteria that catalyses dissimilatory oxido- reduction of iron isolated from metal-rich acidic water in Chile.</title>
        <authorList>
            <person name="Gonzalez D."/>
            <person name="Huber K."/>
            <person name="Hedrich S."/>
            <person name="Rojas-Villalobos C."/>
            <person name="Quatrini R."/>
            <person name="Dinamarca M.A."/>
            <person name="Schwarz A."/>
            <person name="Canales C."/>
            <person name="Nancucheo I."/>
        </authorList>
    </citation>
    <scope>NUCLEOTIDE SEQUENCE [LARGE SCALE GENOMIC DNA]</scope>
    <source>
        <strain evidence="2 3">USS-CCA1</strain>
    </source>
</reference>
<comment type="caution">
    <text evidence="2">The sequence shown here is derived from an EMBL/GenBank/DDBJ whole genome shotgun (WGS) entry which is preliminary data.</text>
</comment>
<name>A0ABW9R1F7_9ACTN</name>
<dbReference type="Proteomes" id="UP000437736">
    <property type="component" value="Unassembled WGS sequence"/>
</dbReference>
<dbReference type="Gene3D" id="3.40.50.1980">
    <property type="entry name" value="Nitrogenase molybdenum iron protein domain"/>
    <property type="match status" value="2"/>
</dbReference>
<dbReference type="InterPro" id="IPR050492">
    <property type="entry name" value="Bact_metal-bind_prot9"/>
</dbReference>
<evidence type="ECO:0000256" key="1">
    <source>
        <dbReference type="SAM" id="SignalP"/>
    </source>
</evidence>
<feature type="signal peptide" evidence="1">
    <location>
        <begin position="1"/>
        <end position="37"/>
    </location>
</feature>
<evidence type="ECO:0000313" key="3">
    <source>
        <dbReference type="Proteomes" id="UP000437736"/>
    </source>
</evidence>
<dbReference type="SUPFAM" id="SSF53807">
    <property type="entry name" value="Helical backbone' metal receptor"/>
    <property type="match status" value="1"/>
</dbReference>
<proteinExistence type="predicted"/>
<dbReference type="InterPro" id="IPR006127">
    <property type="entry name" value="ZnuA-like"/>
</dbReference>
<evidence type="ECO:0008006" key="4">
    <source>
        <dbReference type="Google" id="ProtNLM"/>
    </source>
</evidence>
<protein>
    <recommendedName>
        <fullName evidence="4">Zinc ABC transporter substrate-binding protein</fullName>
    </recommendedName>
</protein>
<keyword evidence="1" id="KW-0732">Signal</keyword>
<gene>
    <name evidence="2" type="ORF">GHK86_21490</name>
</gene>
<accession>A0ABW9R1F7</accession>
<organism evidence="2 3">
    <name type="scientific">Acidiferrimicrobium australe</name>
    <dbReference type="NCBI Taxonomy" id="2664430"/>
    <lineage>
        <taxon>Bacteria</taxon>
        <taxon>Bacillati</taxon>
        <taxon>Actinomycetota</taxon>
        <taxon>Acidimicrobiia</taxon>
        <taxon>Acidimicrobiales</taxon>
        <taxon>Acidimicrobiaceae</taxon>
        <taxon>Acidiferrimicrobium</taxon>
    </lineage>
</organism>
<sequence>RATRAAYPRHPRRLAGLLAATVALALLATACGAPARAASTKGAPVVTVVTGLWPLQQAIAAIGQGNVRAVDVVPAGQDPRTWRLDGGARSRVRSADLVVELGGGWQPTLTAAARGARHVLDLSRAIPHLPPYPWLNPYTMESIARAIAASLDRVDPQAKGTFANGEQDEQALLGSLDADFQSTLGSGGCATQNLVNSDQAFTALDTRYQVHVVPIDGATPAPFFPDKATVAHELQVVRRAGVHEIYYDTWQKQDGLLEVEAEAQVKLGTLDPLTGIPPGGWPKGLKSYLNLMEYDLGAITNALGCPQPGL</sequence>
<dbReference type="PANTHER" id="PTHR42953">
    <property type="entry name" value="HIGH-AFFINITY ZINC UPTAKE SYSTEM PROTEIN ZNUA-RELATED"/>
    <property type="match status" value="1"/>
</dbReference>
<dbReference type="Pfam" id="PF01297">
    <property type="entry name" value="ZnuA"/>
    <property type="match status" value="1"/>
</dbReference>
<evidence type="ECO:0000313" key="2">
    <source>
        <dbReference type="EMBL" id="MST35292.1"/>
    </source>
</evidence>
<feature type="chain" id="PRO_5046363763" description="Zinc ABC transporter substrate-binding protein" evidence="1">
    <location>
        <begin position="38"/>
        <end position="310"/>
    </location>
</feature>
<dbReference type="EMBL" id="WJHE01001589">
    <property type="protein sequence ID" value="MST35292.1"/>
    <property type="molecule type" value="Genomic_DNA"/>
</dbReference>